<dbReference type="Gene3D" id="3.40.50.300">
    <property type="entry name" value="P-loop containing nucleotide triphosphate hydrolases"/>
    <property type="match status" value="1"/>
</dbReference>
<feature type="coiled-coil region" evidence="1">
    <location>
        <begin position="320"/>
        <end position="361"/>
    </location>
</feature>
<dbReference type="AlphaFoldDB" id="A0A1I6QL03"/>
<gene>
    <name evidence="2" type="ORF">SAMN04488050_102138</name>
</gene>
<sequence>MKKSVILHIGHGKTGTSAIQSFLASNVHQLEQDGVIYPKHASFEKAQRGGITSGNCPDEACKIFEEIRKEAETAENRARILFSGEHMFYQRIEIIQEIECMIGGFDFEVIMFIRNPLEMAAAVYHQRVKRHEETRELEEFALDEDHLLEAQLWHQNLSDLGVPVRVVNYSKTKKSTISRFLEELNCTNTLLTQGYADAEQRIVNRSLSAIELRLVRTVNKNFGGRVGTFVSDRLVEISPNVRPQEAWLSAGLVAQFQEKFRTPIEYFNQILPPDEEIIITYNNSKNQNKVEISSESEDLSSLAAAFNSALLDFESANVDRERLRMDLERLTMDLERLTMERERLTIERDELARDIEARKSRLAFKIDYWDYRIHALLGDAKFLGRRFSKRFRSAAKRRQRRCYGQEL</sequence>
<organism evidence="2 3">
    <name type="scientific">Alloyangia pacifica</name>
    <dbReference type="NCBI Taxonomy" id="311180"/>
    <lineage>
        <taxon>Bacteria</taxon>
        <taxon>Pseudomonadati</taxon>
        <taxon>Pseudomonadota</taxon>
        <taxon>Alphaproteobacteria</taxon>
        <taxon>Rhodobacterales</taxon>
        <taxon>Roseobacteraceae</taxon>
        <taxon>Alloyangia</taxon>
    </lineage>
</organism>
<accession>A0A1I6QL03</accession>
<name>A0A1I6QL03_9RHOB</name>
<dbReference type="Proteomes" id="UP000199392">
    <property type="component" value="Unassembled WGS sequence"/>
</dbReference>
<dbReference type="InterPro" id="IPR027417">
    <property type="entry name" value="P-loop_NTPase"/>
</dbReference>
<proteinExistence type="predicted"/>
<protein>
    <recommendedName>
        <fullName evidence="4">Sulfotransferase domain-containing protein</fullName>
    </recommendedName>
</protein>
<evidence type="ECO:0000313" key="3">
    <source>
        <dbReference type="Proteomes" id="UP000199392"/>
    </source>
</evidence>
<dbReference type="RefSeq" id="WP_176806459.1">
    <property type="nucleotide sequence ID" value="NZ_FNCL01000001.1"/>
</dbReference>
<evidence type="ECO:0000313" key="2">
    <source>
        <dbReference type="EMBL" id="SFS53042.1"/>
    </source>
</evidence>
<dbReference type="EMBL" id="FOZW01000002">
    <property type="protein sequence ID" value="SFS53042.1"/>
    <property type="molecule type" value="Genomic_DNA"/>
</dbReference>
<evidence type="ECO:0000256" key="1">
    <source>
        <dbReference type="SAM" id="Coils"/>
    </source>
</evidence>
<evidence type="ECO:0008006" key="4">
    <source>
        <dbReference type="Google" id="ProtNLM"/>
    </source>
</evidence>
<keyword evidence="1" id="KW-0175">Coiled coil</keyword>
<dbReference type="SUPFAM" id="SSF52540">
    <property type="entry name" value="P-loop containing nucleoside triphosphate hydrolases"/>
    <property type="match status" value="1"/>
</dbReference>
<reference evidence="3" key="1">
    <citation type="submission" date="2016-10" db="EMBL/GenBank/DDBJ databases">
        <authorList>
            <person name="Varghese N."/>
            <person name="Submissions S."/>
        </authorList>
    </citation>
    <scope>NUCLEOTIDE SEQUENCE [LARGE SCALE GENOMIC DNA]</scope>
    <source>
        <strain evidence="3">DSM 26894</strain>
    </source>
</reference>
<dbReference type="STRING" id="311180.SAMN04488050_102138"/>
<keyword evidence="3" id="KW-1185">Reference proteome</keyword>